<evidence type="ECO:0008006" key="3">
    <source>
        <dbReference type="Google" id="ProtNLM"/>
    </source>
</evidence>
<dbReference type="AlphaFoldDB" id="U2L5U4"/>
<accession>U2L5U4</accession>
<dbReference type="EMBL" id="AWGW01000025">
    <property type="protein sequence ID" value="ERJ99725.1"/>
    <property type="molecule type" value="Genomic_DNA"/>
</dbReference>
<reference evidence="1 2" key="1">
    <citation type="submission" date="2013-08" db="EMBL/GenBank/DDBJ databases">
        <authorList>
            <person name="Durkin A.S."/>
            <person name="Haft D.R."/>
            <person name="McCorrison J."/>
            <person name="Torralba M."/>
            <person name="Gillis M."/>
            <person name="Haft D.H."/>
            <person name="Methe B."/>
            <person name="Sutton G."/>
            <person name="Nelson K.E."/>
        </authorList>
    </citation>
    <scope>NUCLEOTIDE SEQUENCE [LARGE SCALE GENOMIC DNA]</scope>
    <source>
        <strain evidence="1 2">F0493</strain>
    </source>
</reference>
<organism evidence="1 2">
    <name type="scientific">Segatella salivae F0493</name>
    <dbReference type="NCBI Taxonomy" id="1395125"/>
    <lineage>
        <taxon>Bacteria</taxon>
        <taxon>Pseudomonadati</taxon>
        <taxon>Bacteroidota</taxon>
        <taxon>Bacteroidia</taxon>
        <taxon>Bacteroidales</taxon>
        <taxon>Prevotellaceae</taxon>
        <taxon>Segatella</taxon>
    </lineage>
</organism>
<dbReference type="GeneID" id="78499141"/>
<name>U2L5U4_9BACT</name>
<protein>
    <recommendedName>
        <fullName evidence="3">Homeodomain-like domain protein</fullName>
    </recommendedName>
</protein>
<dbReference type="Proteomes" id="UP000017023">
    <property type="component" value="Unassembled WGS sequence"/>
</dbReference>
<comment type="caution">
    <text evidence="1">The sequence shown here is derived from an EMBL/GenBank/DDBJ whole genome shotgun (WGS) entry which is preliminary data.</text>
</comment>
<sequence length="201" mass="22949">MIKLRQAFGLYGSGYGSRSISTTLGISRTTIRKYLRIFNESSLSLKELLCKDDATLFDFFGLAPATYHSPRLDALSALLPDYAKRLRKRGVTRKTLYSEYIKCYPQGYSYCSFNRFLSAYMASRKSLFKGFSACGLPANHSAKGLELPRMAKVVSQKVWSFRTWRKSFPEWFGVSAHGESRFPNGLEFPRMAKVVSRIVWN</sequence>
<evidence type="ECO:0000313" key="1">
    <source>
        <dbReference type="EMBL" id="ERJ99725.1"/>
    </source>
</evidence>
<dbReference type="PATRIC" id="fig|1395125.3.peg.1925"/>
<dbReference type="RefSeq" id="WP_021825977.1">
    <property type="nucleotide sequence ID" value="NZ_AWGW01000025.1"/>
</dbReference>
<gene>
    <name evidence="1" type="ORF">HMPREF9145_1007</name>
</gene>
<evidence type="ECO:0000313" key="2">
    <source>
        <dbReference type="Proteomes" id="UP000017023"/>
    </source>
</evidence>
<proteinExistence type="predicted"/>